<dbReference type="RefSeq" id="WP_016339191.1">
    <property type="nucleotide sequence ID" value="NC_021280.1"/>
</dbReference>
<keyword evidence="1" id="KW-0472">Membrane</keyword>
<sequence length="401" mass="46167">MTKEKKQRSLLGTQYFVMMIFWLILTAVIITFLILFLNERQSVNDKYDVTKKLADIANGTTTGQDAQAVYQMLMNIKYPLIDFSLLSFTFFAASTTQISDWGVAWTQRETSINLAYSYLFITAVIAIIGLCYYIVINIKIFRYRSFQWRYGLATNYQNDLPIFNTKIYLTFITNLTIIFSFFNFLTTIIALAYGAVLVLVSYFFWYILKNKTEVLVPHKWWKASNFAFFATVLIIQNGYTLIKSIFSAKFGVNLDLILQIIIPIGTITVIIAVFIKNLLSTKVTAVRNAIKTIGSKVATFRIFYYTQQEKTLEDYTFVTQLPPLIKKSLAAKAITTKQALELMDTLEDGAKFIEQHFKKPKEANYMLYHLFNEVVDVAEISEIKSNILKVEAKKNKEAINK</sequence>
<keyword evidence="1" id="KW-0812">Transmembrane</keyword>
<feature type="transmembrane region" description="Helical" evidence="1">
    <location>
        <begin position="256"/>
        <end position="275"/>
    </location>
</feature>
<evidence type="ECO:0008006" key="4">
    <source>
        <dbReference type="Google" id="ProtNLM"/>
    </source>
</evidence>
<dbReference type="Proteomes" id="UP000013964">
    <property type="component" value="Chromosome"/>
</dbReference>
<keyword evidence="1" id="KW-1133">Transmembrane helix</keyword>
<name>R4UGU2_9MOLU</name>
<dbReference type="PATRIC" id="fig|1276227.3.peg.802"/>
<gene>
    <name evidence="2" type="ORF">SCHRY_v1c07940</name>
</gene>
<dbReference type="HOGENOM" id="CLU_686776_0_0_14"/>
<evidence type="ECO:0000313" key="3">
    <source>
        <dbReference type="Proteomes" id="UP000013964"/>
    </source>
</evidence>
<dbReference type="AlphaFoldDB" id="R4UGU2"/>
<feature type="transmembrane region" description="Helical" evidence="1">
    <location>
        <begin position="188"/>
        <end position="208"/>
    </location>
</feature>
<feature type="transmembrane region" description="Helical" evidence="1">
    <location>
        <begin position="15"/>
        <end position="37"/>
    </location>
</feature>
<feature type="transmembrane region" description="Helical" evidence="1">
    <location>
        <begin position="162"/>
        <end position="182"/>
    </location>
</feature>
<evidence type="ECO:0000256" key="1">
    <source>
        <dbReference type="SAM" id="Phobius"/>
    </source>
</evidence>
<dbReference type="EMBL" id="CP005077">
    <property type="protein sequence ID" value="AGM25370.1"/>
    <property type="molecule type" value="Genomic_DNA"/>
</dbReference>
<dbReference type="KEGG" id="scr:SCHRY_v1c07940"/>
<dbReference type="STRING" id="1276227.SCHRY_v1c07940"/>
<feature type="transmembrane region" description="Helical" evidence="1">
    <location>
        <begin position="220"/>
        <end position="236"/>
    </location>
</feature>
<reference evidence="2 3" key="1">
    <citation type="journal article" date="2013" name="Genome Biol. Evol.">
        <title>Complete genomes of two dipteran-associated spiroplasmas provided insights into the origin, dynamics, and impacts of viral invasion in spiroplasma.</title>
        <authorList>
            <person name="Ku C."/>
            <person name="Lo W.S."/>
            <person name="Chen L.L."/>
            <person name="Kuo C.H."/>
        </authorList>
    </citation>
    <scope>NUCLEOTIDE SEQUENCE [LARGE SCALE GENOMIC DNA]</scope>
    <source>
        <strain evidence="2 3">DF-1</strain>
    </source>
</reference>
<protein>
    <recommendedName>
        <fullName evidence="4">Transmembrane protein</fullName>
    </recommendedName>
</protein>
<evidence type="ECO:0000313" key="2">
    <source>
        <dbReference type="EMBL" id="AGM25370.1"/>
    </source>
</evidence>
<feature type="transmembrane region" description="Helical" evidence="1">
    <location>
        <begin position="80"/>
        <end position="98"/>
    </location>
</feature>
<keyword evidence="3" id="KW-1185">Reference proteome</keyword>
<proteinExistence type="predicted"/>
<organism evidence="2 3">
    <name type="scientific">Spiroplasma chrysopicola DF-1</name>
    <dbReference type="NCBI Taxonomy" id="1276227"/>
    <lineage>
        <taxon>Bacteria</taxon>
        <taxon>Bacillati</taxon>
        <taxon>Mycoplasmatota</taxon>
        <taxon>Mollicutes</taxon>
        <taxon>Entomoplasmatales</taxon>
        <taxon>Spiroplasmataceae</taxon>
        <taxon>Spiroplasma</taxon>
    </lineage>
</organism>
<accession>R4UGU2</accession>
<dbReference type="OrthoDB" id="387701at2"/>
<feature type="transmembrane region" description="Helical" evidence="1">
    <location>
        <begin position="118"/>
        <end position="141"/>
    </location>
</feature>